<evidence type="ECO:0000256" key="1">
    <source>
        <dbReference type="ARBA" id="ARBA00004613"/>
    </source>
</evidence>
<reference evidence="17" key="2">
    <citation type="journal article" date="2023" name="BMC Genomics">
        <title>Pest status, molecular evolution, and epigenetic factors derived from the genome assembly of Frankliniella fusca, a thysanopteran phytovirus vector.</title>
        <authorList>
            <person name="Catto M.A."/>
            <person name="Labadie P.E."/>
            <person name="Jacobson A.L."/>
            <person name="Kennedy G.G."/>
            <person name="Srinivasan R."/>
            <person name="Hunt B.G."/>
        </authorList>
    </citation>
    <scope>NUCLEOTIDE SEQUENCE</scope>
    <source>
        <strain evidence="17">PL_HMW_Pooled</strain>
    </source>
</reference>
<evidence type="ECO:0000256" key="7">
    <source>
        <dbReference type="ARBA" id="ARBA00023002"/>
    </source>
</evidence>
<proteinExistence type="inferred from homology"/>
<keyword evidence="5 13" id="KW-0479">Metal-binding</keyword>
<feature type="binding site" evidence="13">
    <location>
        <position position="50"/>
    </location>
    <ligand>
        <name>Cu(2+)</name>
        <dbReference type="ChEBI" id="CHEBI:29036"/>
        <label>1</label>
        <note>catalytic</note>
    </ligand>
</feature>
<keyword evidence="11" id="KW-0325">Glycoprotein</keyword>
<dbReference type="InterPro" id="IPR014784">
    <property type="entry name" value="Cu2_ascorb_mOase-like_C"/>
</dbReference>
<evidence type="ECO:0000256" key="10">
    <source>
        <dbReference type="ARBA" id="ARBA00023157"/>
    </source>
</evidence>
<evidence type="ECO:0000256" key="13">
    <source>
        <dbReference type="PIRSR" id="PIRSR600720-2"/>
    </source>
</evidence>
<dbReference type="GO" id="GO:0016020">
    <property type="term" value="C:membrane"/>
    <property type="evidence" value="ECO:0007669"/>
    <property type="project" value="InterPro"/>
</dbReference>
<dbReference type="InterPro" id="IPR024548">
    <property type="entry name" value="Cu2_monoox_C"/>
</dbReference>
<evidence type="ECO:0000256" key="12">
    <source>
        <dbReference type="ARBA" id="ARBA00048431"/>
    </source>
</evidence>
<evidence type="ECO:0000313" key="18">
    <source>
        <dbReference type="Proteomes" id="UP001219518"/>
    </source>
</evidence>
<evidence type="ECO:0000313" key="17">
    <source>
        <dbReference type="EMBL" id="KAK3914343.1"/>
    </source>
</evidence>
<dbReference type="GO" id="GO:0006518">
    <property type="term" value="P:peptide metabolic process"/>
    <property type="evidence" value="ECO:0007669"/>
    <property type="project" value="InterPro"/>
</dbReference>
<dbReference type="EMBL" id="JAHWGI010000376">
    <property type="protein sequence ID" value="KAK3914343.1"/>
    <property type="molecule type" value="Genomic_DNA"/>
</dbReference>
<feature type="disulfide bond" evidence="14">
    <location>
        <begin position="255"/>
        <end position="276"/>
    </location>
</feature>
<feature type="disulfide bond" evidence="14">
    <location>
        <begin position="24"/>
        <end position="69"/>
    </location>
</feature>
<dbReference type="GO" id="GO:0005507">
    <property type="term" value="F:copper ion binding"/>
    <property type="evidence" value="ECO:0007669"/>
    <property type="project" value="InterPro"/>
</dbReference>
<dbReference type="InterPro" id="IPR036939">
    <property type="entry name" value="Cu2_ascorb_mOase_N_sf"/>
</dbReference>
<comment type="cofactor">
    <cofactor evidence="13">
        <name>Cu(2+)</name>
        <dbReference type="ChEBI" id="CHEBI:29036"/>
    </cofactor>
    <text evidence="13">Binds 2 Cu(2+) ions per subunit.</text>
</comment>
<dbReference type="GO" id="GO:0005576">
    <property type="term" value="C:extracellular region"/>
    <property type="evidence" value="ECO:0007669"/>
    <property type="project" value="UniProtKB-SubCell"/>
</dbReference>
<dbReference type="EC" id="1.14.17.3" evidence="3"/>
<gene>
    <name evidence="17" type="ORF">KUF71_023744</name>
</gene>
<dbReference type="AlphaFoldDB" id="A0AAE1LC96"/>
<evidence type="ECO:0000256" key="2">
    <source>
        <dbReference type="ARBA" id="ARBA00010676"/>
    </source>
</evidence>
<evidence type="ECO:0000256" key="11">
    <source>
        <dbReference type="ARBA" id="ARBA00023180"/>
    </source>
</evidence>
<keyword evidence="10 14" id="KW-1015">Disulfide bond</keyword>
<dbReference type="InterPro" id="IPR000720">
    <property type="entry name" value="PHM/PAL"/>
</dbReference>
<sequence length="321" mass="35868">MGDVNKTDPQGGPLSRFEPELYLCTPVKVDPTRPYYIVGFEPNATMATAHHMLLYGCSEPGSAKPVWNCGEMSAPSESTGYEASSPCKQGTGSEIVYAWARDAPALTLPEDVGFKVGGDSDIRYLVLQVHYAHIEKFKDGSTDDSGIFLHYTQRPLPRLAGVVLLGTGGRIAPHAEEHMETSCELREHKTVHPFAYRAHTHSLGKVVSGYRVRADRRGQDHWTLLGKRDPLTPQMFYPVVNNVTIEYGDKLAARCTMESTRDDYTMIGATNKDEMCNFYLMYWVEGSSPLDVKYCFTEGPPRYHWESAHLNHIPDEEASSL</sequence>
<dbReference type="InterPro" id="IPR014783">
    <property type="entry name" value="Cu2_ascorb_mOase_CS-2"/>
</dbReference>
<comment type="similarity">
    <text evidence="2">Belongs to the copper type II ascorbate-dependent monooxygenase family.</text>
</comment>
<feature type="binding site" evidence="13">
    <location>
        <position position="201"/>
    </location>
    <ligand>
        <name>Cu(2+)</name>
        <dbReference type="ChEBI" id="CHEBI:29036"/>
        <label>1</label>
        <note>catalytic</note>
    </ligand>
</feature>
<evidence type="ECO:0000259" key="15">
    <source>
        <dbReference type="Pfam" id="PF01082"/>
    </source>
</evidence>
<evidence type="ECO:0000256" key="9">
    <source>
        <dbReference type="ARBA" id="ARBA00023033"/>
    </source>
</evidence>
<dbReference type="InterPro" id="IPR000323">
    <property type="entry name" value="Cu2_ascorb_mOase_N"/>
</dbReference>
<dbReference type="Proteomes" id="UP001219518">
    <property type="component" value="Unassembled WGS sequence"/>
</dbReference>
<comment type="catalytic activity">
    <reaction evidence="12">
        <text>a [peptide]-C-terminal glycine + 2 L-ascorbate + O2 = a [peptide]-C-terminal (2S)-2-hydroxyglycine + 2 monodehydro-L-ascorbate radical + H2O</text>
        <dbReference type="Rhea" id="RHEA:21452"/>
        <dbReference type="Rhea" id="RHEA-COMP:13486"/>
        <dbReference type="Rhea" id="RHEA-COMP:15321"/>
        <dbReference type="ChEBI" id="CHEBI:15377"/>
        <dbReference type="ChEBI" id="CHEBI:15379"/>
        <dbReference type="ChEBI" id="CHEBI:38290"/>
        <dbReference type="ChEBI" id="CHEBI:59513"/>
        <dbReference type="ChEBI" id="CHEBI:137000"/>
        <dbReference type="ChEBI" id="CHEBI:142768"/>
        <dbReference type="EC" id="1.14.17.3"/>
    </reaction>
</comment>
<keyword evidence="7" id="KW-0560">Oxidoreductase</keyword>
<dbReference type="PANTHER" id="PTHR10680:SF14">
    <property type="entry name" value="PEPTIDYL-GLYCINE ALPHA-AMIDATING MONOOXYGENASE"/>
    <property type="match status" value="1"/>
</dbReference>
<feature type="binding site" evidence="13">
    <location>
        <position position="130"/>
    </location>
    <ligand>
        <name>Cu(2+)</name>
        <dbReference type="ChEBI" id="CHEBI:29036"/>
        <label>1</label>
        <note>catalytic</note>
    </ligand>
</feature>
<feature type="binding site" evidence="13">
    <location>
        <position position="51"/>
    </location>
    <ligand>
        <name>Cu(2+)</name>
        <dbReference type="ChEBI" id="CHEBI:29036"/>
        <label>1</label>
        <note>catalytic</note>
    </ligand>
</feature>
<keyword evidence="8 13" id="KW-0186">Copper</keyword>
<dbReference type="Gene3D" id="2.60.120.230">
    <property type="match status" value="1"/>
</dbReference>
<feature type="domain" description="Copper type II ascorbate-dependent monooxygenase C-terminal" evidence="16">
    <location>
        <begin position="159"/>
        <end position="306"/>
    </location>
</feature>
<evidence type="ECO:0000256" key="8">
    <source>
        <dbReference type="ARBA" id="ARBA00023008"/>
    </source>
</evidence>
<keyword evidence="18" id="KW-1185">Reference proteome</keyword>
<dbReference type="Pfam" id="PF01082">
    <property type="entry name" value="Cu2_monooxygen"/>
    <property type="match status" value="1"/>
</dbReference>
<evidence type="ECO:0000256" key="3">
    <source>
        <dbReference type="ARBA" id="ARBA00012689"/>
    </source>
</evidence>
<dbReference type="Gene3D" id="2.60.120.310">
    <property type="entry name" value="Copper type II, ascorbate-dependent monooxygenase, N-terminal domain"/>
    <property type="match status" value="1"/>
</dbReference>
<evidence type="ECO:0000256" key="5">
    <source>
        <dbReference type="ARBA" id="ARBA00022723"/>
    </source>
</evidence>
<dbReference type="Pfam" id="PF03712">
    <property type="entry name" value="Cu2_monoox_C"/>
    <property type="match status" value="1"/>
</dbReference>
<keyword evidence="6" id="KW-0732">Signal</keyword>
<feature type="domain" description="Copper type II ascorbate-dependent monooxygenase N-terminal" evidence="15">
    <location>
        <begin position="19"/>
        <end position="137"/>
    </location>
</feature>
<feature type="disulfide bond" evidence="14">
    <location>
        <begin position="57"/>
        <end position="87"/>
    </location>
</feature>
<dbReference type="PROSITE" id="PS00085">
    <property type="entry name" value="CU2_MONOOXYGENASE_2"/>
    <property type="match status" value="1"/>
</dbReference>
<organism evidence="17 18">
    <name type="scientific">Frankliniella fusca</name>
    <dbReference type="NCBI Taxonomy" id="407009"/>
    <lineage>
        <taxon>Eukaryota</taxon>
        <taxon>Metazoa</taxon>
        <taxon>Ecdysozoa</taxon>
        <taxon>Arthropoda</taxon>
        <taxon>Hexapoda</taxon>
        <taxon>Insecta</taxon>
        <taxon>Pterygota</taxon>
        <taxon>Neoptera</taxon>
        <taxon>Paraneoptera</taxon>
        <taxon>Thysanoptera</taxon>
        <taxon>Terebrantia</taxon>
        <taxon>Thripoidea</taxon>
        <taxon>Thripidae</taxon>
        <taxon>Frankliniella</taxon>
    </lineage>
</organism>
<reference evidence="17" key="1">
    <citation type="submission" date="2021-07" db="EMBL/GenBank/DDBJ databases">
        <authorList>
            <person name="Catto M.A."/>
            <person name="Jacobson A."/>
            <person name="Kennedy G."/>
            <person name="Labadie P."/>
            <person name="Hunt B.G."/>
            <person name="Srinivasan R."/>
        </authorList>
    </citation>
    <scope>NUCLEOTIDE SEQUENCE</scope>
    <source>
        <strain evidence="17">PL_HMW_Pooled</strain>
        <tissue evidence="17">Head</tissue>
    </source>
</reference>
<protein>
    <recommendedName>
        <fullName evidence="3">peptidylglycine monooxygenase</fullName>
        <ecNumber evidence="3">1.14.17.3</ecNumber>
    </recommendedName>
</protein>
<accession>A0AAE1LC96</accession>
<keyword evidence="4" id="KW-0964">Secreted</keyword>
<name>A0AAE1LC96_9NEOP</name>
<evidence type="ECO:0000256" key="4">
    <source>
        <dbReference type="ARBA" id="ARBA00022525"/>
    </source>
</evidence>
<dbReference type="FunFam" id="2.60.120.310:FF:000005">
    <property type="entry name" value="Peptidylglycine alpha-hydroxylating monooxygenase"/>
    <property type="match status" value="1"/>
</dbReference>
<evidence type="ECO:0000256" key="14">
    <source>
        <dbReference type="PIRSR" id="PIRSR600720-3"/>
    </source>
</evidence>
<feature type="binding site" evidence="13">
    <location>
        <position position="199"/>
    </location>
    <ligand>
        <name>Cu(2+)</name>
        <dbReference type="ChEBI" id="CHEBI:29036"/>
        <label>1</label>
        <note>catalytic</note>
    </ligand>
</feature>
<feature type="disulfide bond" evidence="14">
    <location>
        <begin position="183"/>
        <end position="295"/>
    </location>
</feature>
<feature type="binding site" evidence="13">
    <location>
        <position position="275"/>
    </location>
    <ligand>
        <name>Cu(2+)</name>
        <dbReference type="ChEBI" id="CHEBI:29036"/>
        <label>1</label>
        <note>catalytic</note>
    </ligand>
</feature>
<dbReference type="PANTHER" id="PTHR10680">
    <property type="entry name" value="PEPTIDYL-GLYCINE ALPHA-AMIDATING MONOOXYGENASE"/>
    <property type="match status" value="1"/>
</dbReference>
<dbReference type="GO" id="GO:0004504">
    <property type="term" value="F:peptidylglycine monooxygenase activity"/>
    <property type="evidence" value="ECO:0007669"/>
    <property type="project" value="UniProtKB-EC"/>
</dbReference>
<comment type="subcellular location">
    <subcellularLocation>
        <location evidence="1">Secreted</location>
    </subcellularLocation>
</comment>
<keyword evidence="9 17" id="KW-0503">Monooxygenase</keyword>
<evidence type="ECO:0000256" key="6">
    <source>
        <dbReference type="ARBA" id="ARBA00022729"/>
    </source>
</evidence>
<evidence type="ECO:0000259" key="16">
    <source>
        <dbReference type="Pfam" id="PF03712"/>
    </source>
</evidence>
<dbReference type="SUPFAM" id="SSF49742">
    <property type="entry name" value="PHM/PNGase F"/>
    <property type="match status" value="2"/>
</dbReference>
<dbReference type="FunFam" id="2.60.120.230:FF:000002">
    <property type="entry name" value="Peptidyl-glycine alpha-amidating monooxygenase B"/>
    <property type="match status" value="1"/>
</dbReference>
<dbReference type="PRINTS" id="PR00790">
    <property type="entry name" value="PAMONOXGNASE"/>
</dbReference>
<dbReference type="InterPro" id="IPR008977">
    <property type="entry name" value="PHM/PNGase_F_dom_sf"/>
</dbReference>
<comment type="caution">
    <text evidence="17">The sequence shown here is derived from an EMBL/GenBank/DDBJ whole genome shotgun (WGS) entry which is preliminary data.</text>
</comment>